<keyword evidence="1" id="KW-0732">Signal</keyword>
<comment type="caution">
    <text evidence="3">The sequence shown here is derived from an EMBL/GenBank/DDBJ whole genome shotgun (WGS) entry which is preliminary data.</text>
</comment>
<proteinExistence type="predicted"/>
<reference evidence="3" key="2">
    <citation type="submission" date="2020-08" db="EMBL/GenBank/DDBJ databases">
        <authorList>
            <person name="Lai Q."/>
        </authorList>
    </citation>
    <scope>NUCLEOTIDE SEQUENCE</scope>
    <source>
        <strain evidence="3">S27-2</strain>
    </source>
</reference>
<dbReference type="InterPro" id="IPR037873">
    <property type="entry name" value="BamE-like"/>
</dbReference>
<sequence length="124" mass="14310">MGNKVVKRIGLGIAAYMLFVVLVMLFYKGDPNQMEWQDREQYNRVQISKLEAGMSKQQIIDMMGSPDISEAKSVTDKVVQVMFYRTERKKSDGITTADECIPLLFEDNQLIAWGKDTYQQYLDL</sequence>
<gene>
    <name evidence="3" type="ORF">H8B19_03420</name>
</gene>
<dbReference type="Gene3D" id="3.30.1450.10">
    <property type="match status" value="1"/>
</dbReference>
<dbReference type="AlphaFoldDB" id="A0A8J6IPX6"/>
<evidence type="ECO:0000256" key="1">
    <source>
        <dbReference type="ARBA" id="ARBA00022729"/>
    </source>
</evidence>
<evidence type="ECO:0000313" key="4">
    <source>
        <dbReference type="Proteomes" id="UP000601768"/>
    </source>
</evidence>
<keyword evidence="2" id="KW-1133">Transmembrane helix</keyword>
<keyword evidence="2" id="KW-0812">Transmembrane</keyword>
<organism evidence="3 4">
    <name type="scientific">Neptunicella marina</name>
    <dbReference type="NCBI Taxonomy" id="2125989"/>
    <lineage>
        <taxon>Bacteria</taxon>
        <taxon>Pseudomonadati</taxon>
        <taxon>Pseudomonadota</taxon>
        <taxon>Gammaproteobacteria</taxon>
        <taxon>Alteromonadales</taxon>
        <taxon>Alteromonadaceae</taxon>
        <taxon>Neptunicella</taxon>
    </lineage>
</organism>
<keyword evidence="4" id="KW-1185">Reference proteome</keyword>
<evidence type="ECO:0000256" key="2">
    <source>
        <dbReference type="SAM" id="Phobius"/>
    </source>
</evidence>
<dbReference type="InterPro" id="IPR021534">
    <property type="entry name" value="DUF3192"/>
</dbReference>
<dbReference type="Pfam" id="PF11399">
    <property type="entry name" value="DUF3192"/>
    <property type="match status" value="1"/>
</dbReference>
<dbReference type="EMBL" id="JACNEP010000002">
    <property type="protein sequence ID" value="MBC3764911.1"/>
    <property type="molecule type" value="Genomic_DNA"/>
</dbReference>
<keyword evidence="2" id="KW-0472">Membrane</keyword>
<accession>A0A8J6IPX6</accession>
<protein>
    <submittedName>
        <fullName evidence="3">DUF3192 domain-containing protein</fullName>
    </submittedName>
</protein>
<dbReference type="Proteomes" id="UP000601768">
    <property type="component" value="Unassembled WGS sequence"/>
</dbReference>
<evidence type="ECO:0000313" key="3">
    <source>
        <dbReference type="EMBL" id="MBC3764911.1"/>
    </source>
</evidence>
<feature type="transmembrane region" description="Helical" evidence="2">
    <location>
        <begin position="6"/>
        <end position="27"/>
    </location>
</feature>
<name>A0A8J6IPX6_9ALTE</name>
<reference evidence="3" key="1">
    <citation type="journal article" date="2018" name="Int. J. Syst. Evol. Microbiol.">
        <title>Neptunicella marina gen. nov., sp. nov., isolated from surface seawater.</title>
        <authorList>
            <person name="Liu X."/>
            <person name="Lai Q."/>
            <person name="Du Y."/>
            <person name="Zhang X."/>
            <person name="Liu Z."/>
            <person name="Sun F."/>
            <person name="Shao Z."/>
        </authorList>
    </citation>
    <scope>NUCLEOTIDE SEQUENCE</scope>
    <source>
        <strain evidence="3">S27-2</strain>
    </source>
</reference>
<dbReference type="RefSeq" id="WP_186505380.1">
    <property type="nucleotide sequence ID" value="NZ_JACNEP010000002.1"/>
</dbReference>